<feature type="compositionally biased region" description="Polar residues" evidence="2">
    <location>
        <begin position="334"/>
        <end position="349"/>
    </location>
</feature>
<keyword evidence="4" id="KW-1185">Reference proteome</keyword>
<feature type="compositionally biased region" description="Low complexity" evidence="2">
    <location>
        <begin position="382"/>
        <end position="403"/>
    </location>
</feature>
<feature type="compositionally biased region" description="Low complexity" evidence="2">
    <location>
        <begin position="469"/>
        <end position="478"/>
    </location>
</feature>
<name>A0A3B3RC33_9TELE</name>
<evidence type="ECO:0000313" key="4">
    <source>
        <dbReference type="Proteomes" id="UP000261540"/>
    </source>
</evidence>
<feature type="compositionally biased region" description="Basic residues" evidence="2">
    <location>
        <begin position="543"/>
        <end position="553"/>
    </location>
</feature>
<comment type="similarity">
    <text evidence="1">Belongs to the pecanex family.</text>
</comment>
<feature type="region of interest" description="Disordered" evidence="2">
    <location>
        <begin position="106"/>
        <end position="131"/>
    </location>
</feature>
<dbReference type="GeneTree" id="ENSGT00940000157417"/>
<dbReference type="Ensembl" id="ENSPKIT00000040370.1">
    <property type="protein sequence ID" value="ENSPKIP00000015894.1"/>
    <property type="gene ID" value="ENSPKIG00000002434.1"/>
</dbReference>
<comment type="caution">
    <text evidence="1">Lacks conserved residue(s) required for the propagation of feature annotation.</text>
</comment>
<reference evidence="3" key="1">
    <citation type="submission" date="2025-08" db="UniProtKB">
        <authorList>
            <consortium name="Ensembl"/>
        </authorList>
    </citation>
    <scope>IDENTIFICATION</scope>
</reference>
<organism evidence="3 4">
    <name type="scientific">Paramormyrops kingsleyae</name>
    <dbReference type="NCBI Taxonomy" id="1676925"/>
    <lineage>
        <taxon>Eukaryota</taxon>
        <taxon>Metazoa</taxon>
        <taxon>Chordata</taxon>
        <taxon>Craniata</taxon>
        <taxon>Vertebrata</taxon>
        <taxon>Euteleostomi</taxon>
        <taxon>Actinopterygii</taxon>
        <taxon>Neopterygii</taxon>
        <taxon>Teleostei</taxon>
        <taxon>Osteoglossocephala</taxon>
        <taxon>Osteoglossomorpha</taxon>
        <taxon>Osteoglossiformes</taxon>
        <taxon>Mormyridae</taxon>
        <taxon>Paramormyrops</taxon>
    </lineage>
</organism>
<accession>A0A3B3RC33</accession>
<evidence type="ECO:0000256" key="1">
    <source>
        <dbReference type="RuleBase" id="RU367089"/>
    </source>
</evidence>
<feature type="region of interest" description="Disordered" evidence="2">
    <location>
        <begin position="738"/>
        <end position="791"/>
    </location>
</feature>
<proteinExistence type="inferred from homology"/>
<dbReference type="Proteomes" id="UP000261540">
    <property type="component" value="Unplaced"/>
</dbReference>
<evidence type="ECO:0000313" key="3">
    <source>
        <dbReference type="Ensembl" id="ENSPKIP00000015894.1"/>
    </source>
</evidence>
<dbReference type="AlphaFoldDB" id="A0A3B3RC33"/>
<comment type="subcellular location">
    <subcellularLocation>
        <location evidence="1">Membrane</location>
        <topology evidence="1">Multi-pass membrane protein</topology>
    </subcellularLocation>
</comment>
<keyword evidence="1" id="KW-0472">Membrane</keyword>
<keyword evidence="1" id="KW-1133">Transmembrane helix</keyword>
<feature type="transmembrane region" description="Helical" evidence="1">
    <location>
        <begin position="57"/>
        <end position="74"/>
    </location>
</feature>
<dbReference type="PANTHER" id="PTHR12372">
    <property type="entry name" value="PECANEX"/>
    <property type="match status" value="1"/>
</dbReference>
<feature type="compositionally biased region" description="Polar residues" evidence="2">
    <location>
        <begin position="238"/>
        <end position="260"/>
    </location>
</feature>
<dbReference type="GO" id="GO:0016020">
    <property type="term" value="C:membrane"/>
    <property type="evidence" value="ECO:0007669"/>
    <property type="project" value="UniProtKB-SubCell"/>
</dbReference>
<dbReference type="PANTHER" id="PTHR12372:SF2">
    <property type="entry name" value="PECANEX-LIKE PROTEIN 1"/>
    <property type="match status" value="1"/>
</dbReference>
<dbReference type="InterPro" id="IPR039797">
    <property type="entry name" value="Pecanex"/>
</dbReference>
<sequence>MGSQTLQILRQGVWASITGGWYYDPHQNTFVNALHLYIWLFLLCFPFTLYMALPPTMVIVGIYCGVIAVLFLLLKTVNYRLHHALDEGEIVESRAVEAEGVRVNPGMGNDGSTIRQEDSNGPGDPGGGIEMADFIREETPPVDCSSRNSFAGMDSCHQVRVRTWAVAMATDVGKTSDDISLSLAQSSSLCNDGRQDQDLMSDPKMYCLASNDSFASMQPSTSLGPPELARDPADSSDPIPNQATQSYETEQTSIGLLHSQSYRKEPRPRGLPRTSSSAGSAFPDPSLPDYGLYPPPRRGGLDPVCELEASRLSQAGEAEGDSGGEEVFRLDQAAASTSGTSHCQPAASSDSHEARDVGPGLYQGAAEGGPAAKEKPLRGECSVDSLRSLSTRSSGSSESYCSGTDRDTNSTVSSFHSEQTSSTHVESLLSLSGDEQERVHGDSSVSAPTDSRTPREGFSPRCPSRDSSSRGLSSLLSGEANKNPHANELMAIQPSDSIVLFAQEPADPCGCAEDPVSGGTDKEDVRPKSVNLIHRASSSAGRSSRRRTGKKRASSFDTSRHRDYMSLRNTDKPRSAMFPREDDSSDQSELSCASSLHSTHHFSTDSSSSTTSHSCHSPEGRYSALKAKQAIASSLSVKGIVGPEGGVGGGGRRRSSRRTSSTGSAKTHARVLSLDSGTAACLNDPNQLVAPTGTRPLTTSKSDLEAKEGEVLDAVCLLGRASQLESVTRSRNSLPSHAAFSEAQDAPTPVSEETVAFRRERSTFRRQAVRRRHNAGSNPTPPTSLIGSPLR</sequence>
<feature type="region of interest" description="Disordered" evidence="2">
    <location>
        <begin position="217"/>
        <end position="490"/>
    </location>
</feature>
<feature type="compositionally biased region" description="Low complexity" evidence="2">
    <location>
        <begin position="604"/>
        <end position="617"/>
    </location>
</feature>
<feature type="compositionally biased region" description="Polar residues" evidence="2">
    <location>
        <begin position="409"/>
        <end position="425"/>
    </location>
</feature>
<evidence type="ECO:0000256" key="2">
    <source>
        <dbReference type="SAM" id="MobiDB-lite"/>
    </source>
</evidence>
<feature type="compositionally biased region" description="Polar residues" evidence="2">
    <location>
        <begin position="775"/>
        <end position="791"/>
    </location>
</feature>
<feature type="region of interest" description="Disordered" evidence="2">
    <location>
        <begin position="506"/>
        <end position="619"/>
    </location>
</feature>
<feature type="compositionally biased region" description="Basic and acidic residues" evidence="2">
    <location>
        <begin position="558"/>
        <end position="582"/>
    </location>
</feature>
<feature type="transmembrane region" description="Helical" evidence="1">
    <location>
        <begin position="30"/>
        <end position="50"/>
    </location>
</feature>
<protein>
    <recommendedName>
        <fullName evidence="1">Pecanex-like protein</fullName>
    </recommendedName>
</protein>
<reference evidence="3" key="2">
    <citation type="submission" date="2025-09" db="UniProtKB">
        <authorList>
            <consortium name="Ensembl"/>
        </authorList>
    </citation>
    <scope>IDENTIFICATION</scope>
</reference>
<feature type="region of interest" description="Disordered" evidence="2">
    <location>
        <begin position="639"/>
        <end position="670"/>
    </location>
</feature>
<keyword evidence="1" id="KW-0812">Transmembrane</keyword>